<evidence type="ECO:0000313" key="2">
    <source>
        <dbReference type="Proteomes" id="UP001151760"/>
    </source>
</evidence>
<accession>A0ABQ5GIC6</accession>
<reference evidence="1" key="1">
    <citation type="journal article" date="2022" name="Int. J. Mol. Sci.">
        <title>Draft Genome of Tanacetum Coccineum: Genomic Comparison of Closely Related Tanacetum-Family Plants.</title>
        <authorList>
            <person name="Yamashiro T."/>
            <person name="Shiraishi A."/>
            <person name="Nakayama K."/>
            <person name="Satake H."/>
        </authorList>
    </citation>
    <scope>NUCLEOTIDE SEQUENCE</scope>
</reference>
<comment type="caution">
    <text evidence="1">The sequence shown here is derived from an EMBL/GenBank/DDBJ whole genome shotgun (WGS) entry which is preliminary data.</text>
</comment>
<reference evidence="1" key="2">
    <citation type="submission" date="2022-01" db="EMBL/GenBank/DDBJ databases">
        <authorList>
            <person name="Yamashiro T."/>
            <person name="Shiraishi A."/>
            <person name="Satake H."/>
            <person name="Nakayama K."/>
        </authorList>
    </citation>
    <scope>NUCLEOTIDE SEQUENCE</scope>
</reference>
<sequence>MSTTAMHNTIMEAGGKDHAPMLVPGSYIQWKSRIKRYIATCLNHELIMYCIDHVPYEYQMVTIPEVPAAKTSPSQPTQRVMETYFIVNGHKKKTIDVEAKAVHIRLTRIINNIYFTMDACPNAKEMWKAIERLMHGENINKHDVETMETIRGVVE</sequence>
<protein>
    <submittedName>
        <fullName evidence="1">Uncharacterized protein</fullName>
    </submittedName>
</protein>
<organism evidence="1 2">
    <name type="scientific">Tanacetum coccineum</name>
    <dbReference type="NCBI Taxonomy" id="301880"/>
    <lineage>
        <taxon>Eukaryota</taxon>
        <taxon>Viridiplantae</taxon>
        <taxon>Streptophyta</taxon>
        <taxon>Embryophyta</taxon>
        <taxon>Tracheophyta</taxon>
        <taxon>Spermatophyta</taxon>
        <taxon>Magnoliopsida</taxon>
        <taxon>eudicotyledons</taxon>
        <taxon>Gunneridae</taxon>
        <taxon>Pentapetalae</taxon>
        <taxon>asterids</taxon>
        <taxon>campanulids</taxon>
        <taxon>Asterales</taxon>
        <taxon>Asteraceae</taxon>
        <taxon>Asteroideae</taxon>
        <taxon>Anthemideae</taxon>
        <taxon>Anthemidinae</taxon>
        <taxon>Tanacetum</taxon>
    </lineage>
</organism>
<keyword evidence="2" id="KW-1185">Reference proteome</keyword>
<name>A0ABQ5GIC6_9ASTR</name>
<evidence type="ECO:0000313" key="1">
    <source>
        <dbReference type="EMBL" id="GJT75138.1"/>
    </source>
</evidence>
<dbReference type="EMBL" id="BQNB010018504">
    <property type="protein sequence ID" value="GJT75138.1"/>
    <property type="molecule type" value="Genomic_DNA"/>
</dbReference>
<dbReference type="Proteomes" id="UP001151760">
    <property type="component" value="Unassembled WGS sequence"/>
</dbReference>
<proteinExistence type="predicted"/>
<gene>
    <name evidence="1" type="ORF">Tco_1041863</name>
</gene>